<reference evidence="2" key="2">
    <citation type="submission" date="2015-01" db="EMBL/GenBank/DDBJ databases">
        <title>Evolutionary Origins and Diversification of the Mycorrhizal Mutualists.</title>
        <authorList>
            <consortium name="DOE Joint Genome Institute"/>
            <consortium name="Mycorrhizal Genomics Consortium"/>
            <person name="Kohler A."/>
            <person name="Kuo A."/>
            <person name="Nagy L.G."/>
            <person name="Floudas D."/>
            <person name="Copeland A."/>
            <person name="Barry K.W."/>
            <person name="Cichocki N."/>
            <person name="Veneault-Fourrey C."/>
            <person name="LaButti K."/>
            <person name="Lindquist E.A."/>
            <person name="Lipzen A."/>
            <person name="Lundell T."/>
            <person name="Morin E."/>
            <person name="Murat C."/>
            <person name="Riley R."/>
            <person name="Ohm R."/>
            <person name="Sun H."/>
            <person name="Tunlid A."/>
            <person name="Henrissat B."/>
            <person name="Grigoriev I.V."/>
            <person name="Hibbett D.S."/>
            <person name="Martin F."/>
        </authorList>
    </citation>
    <scope>NUCLEOTIDE SEQUENCE [LARGE SCALE GENOMIC DNA]</scope>
    <source>
        <strain evidence="2">Marx 270</strain>
    </source>
</reference>
<dbReference type="CDD" id="cd00303">
    <property type="entry name" value="retropepsin_like"/>
    <property type="match status" value="1"/>
</dbReference>
<dbReference type="OrthoDB" id="2676613at2759"/>
<protein>
    <recommendedName>
        <fullName evidence="3">Peptidase A2 domain-containing protein</fullName>
    </recommendedName>
</protein>
<keyword evidence="2" id="KW-1185">Reference proteome</keyword>
<dbReference type="InParanoid" id="A0A0C3JEL4"/>
<dbReference type="STRING" id="870435.A0A0C3JEL4"/>
<dbReference type="HOGENOM" id="CLU_109912_0_0_1"/>
<dbReference type="AlphaFoldDB" id="A0A0C3JEL4"/>
<evidence type="ECO:0000313" key="2">
    <source>
        <dbReference type="Proteomes" id="UP000054217"/>
    </source>
</evidence>
<organism evidence="1 2">
    <name type="scientific">Pisolithus tinctorius Marx 270</name>
    <dbReference type="NCBI Taxonomy" id="870435"/>
    <lineage>
        <taxon>Eukaryota</taxon>
        <taxon>Fungi</taxon>
        <taxon>Dikarya</taxon>
        <taxon>Basidiomycota</taxon>
        <taxon>Agaricomycotina</taxon>
        <taxon>Agaricomycetes</taxon>
        <taxon>Agaricomycetidae</taxon>
        <taxon>Boletales</taxon>
        <taxon>Sclerodermatineae</taxon>
        <taxon>Pisolithaceae</taxon>
        <taxon>Pisolithus</taxon>
    </lineage>
</organism>
<gene>
    <name evidence="1" type="ORF">M404DRAFT_33624</name>
</gene>
<reference evidence="1 2" key="1">
    <citation type="submission" date="2014-04" db="EMBL/GenBank/DDBJ databases">
        <authorList>
            <consortium name="DOE Joint Genome Institute"/>
            <person name="Kuo A."/>
            <person name="Kohler A."/>
            <person name="Costa M.D."/>
            <person name="Nagy L.G."/>
            <person name="Floudas D."/>
            <person name="Copeland A."/>
            <person name="Barry K.W."/>
            <person name="Cichocki N."/>
            <person name="Veneault-Fourrey C."/>
            <person name="LaButti K."/>
            <person name="Lindquist E.A."/>
            <person name="Lipzen A."/>
            <person name="Lundell T."/>
            <person name="Morin E."/>
            <person name="Murat C."/>
            <person name="Sun H."/>
            <person name="Tunlid A."/>
            <person name="Henrissat B."/>
            <person name="Grigoriev I.V."/>
            <person name="Hibbett D.S."/>
            <person name="Martin F."/>
            <person name="Nordberg H.P."/>
            <person name="Cantor M.N."/>
            <person name="Hua S.X."/>
        </authorList>
    </citation>
    <scope>NUCLEOTIDE SEQUENCE [LARGE SCALE GENOMIC DNA]</scope>
    <source>
        <strain evidence="1 2">Marx 270</strain>
    </source>
</reference>
<sequence>MEIGAARFPPRPIPSHIKCFDCQGNHYKCDCPRAKGKGPARPNIWEVTQEAQELALHQMSFEEMQAFFYNKQVNEMKSVDNFSTEQDIFNSETTVPSEEVTPVGTATDVKLPVLNSSCDKNKSTPIQKMKETPKIRTADPKAELELEVVLEGREKKWKVKALVDSGANDTFLDKKWADENNVPLIKLGSPVTVLNVDGTPNVAGNITHIASLVMNYQGH</sequence>
<dbReference type="Gene3D" id="2.40.70.10">
    <property type="entry name" value="Acid Proteases"/>
    <property type="match status" value="1"/>
</dbReference>
<evidence type="ECO:0008006" key="3">
    <source>
        <dbReference type="Google" id="ProtNLM"/>
    </source>
</evidence>
<evidence type="ECO:0000313" key="1">
    <source>
        <dbReference type="EMBL" id="KIN96061.1"/>
    </source>
</evidence>
<dbReference type="SUPFAM" id="SSF50630">
    <property type="entry name" value="Acid proteases"/>
    <property type="match status" value="1"/>
</dbReference>
<dbReference type="Proteomes" id="UP000054217">
    <property type="component" value="Unassembled WGS sequence"/>
</dbReference>
<dbReference type="InterPro" id="IPR021109">
    <property type="entry name" value="Peptidase_aspartic_dom_sf"/>
</dbReference>
<dbReference type="EMBL" id="KN832054">
    <property type="protein sequence ID" value="KIN96061.1"/>
    <property type="molecule type" value="Genomic_DNA"/>
</dbReference>
<accession>A0A0C3JEL4</accession>
<name>A0A0C3JEL4_PISTI</name>
<proteinExistence type="predicted"/>